<dbReference type="EMBL" id="UYRU01090132">
    <property type="protein sequence ID" value="VDN37063.1"/>
    <property type="molecule type" value="Genomic_DNA"/>
</dbReference>
<dbReference type="Proteomes" id="UP000281553">
    <property type="component" value="Unassembled WGS sequence"/>
</dbReference>
<organism evidence="1 2">
    <name type="scientific">Dibothriocephalus latus</name>
    <name type="common">Fish tapeworm</name>
    <name type="synonym">Diphyllobothrium latum</name>
    <dbReference type="NCBI Taxonomy" id="60516"/>
    <lineage>
        <taxon>Eukaryota</taxon>
        <taxon>Metazoa</taxon>
        <taxon>Spiralia</taxon>
        <taxon>Lophotrochozoa</taxon>
        <taxon>Platyhelminthes</taxon>
        <taxon>Cestoda</taxon>
        <taxon>Eucestoda</taxon>
        <taxon>Diphyllobothriidea</taxon>
        <taxon>Diphyllobothriidae</taxon>
        <taxon>Dibothriocephalus</taxon>
    </lineage>
</organism>
<sequence length="109" mass="12087">MVLHSAESHRRAPAKSECDVVQFLNVKIDDDGSPSVFLTELPSTMSQYLNSPESEMSTPRSVVWTEEDDASIQDATILTTTSKEPVRPLAVKDWSKTNPRVLDAVEVIL</sequence>
<accession>A0A3P7NIX3</accession>
<dbReference type="AlphaFoldDB" id="A0A3P7NIX3"/>
<evidence type="ECO:0000313" key="1">
    <source>
        <dbReference type="EMBL" id="VDN37063.1"/>
    </source>
</evidence>
<proteinExistence type="predicted"/>
<gene>
    <name evidence="1" type="ORF">DILT_LOCUS17219</name>
</gene>
<reference evidence="1 2" key="1">
    <citation type="submission" date="2018-11" db="EMBL/GenBank/DDBJ databases">
        <authorList>
            <consortium name="Pathogen Informatics"/>
        </authorList>
    </citation>
    <scope>NUCLEOTIDE SEQUENCE [LARGE SCALE GENOMIC DNA]</scope>
</reference>
<evidence type="ECO:0000313" key="2">
    <source>
        <dbReference type="Proteomes" id="UP000281553"/>
    </source>
</evidence>
<dbReference type="OrthoDB" id="10627844at2759"/>
<keyword evidence="2" id="KW-1185">Reference proteome</keyword>
<name>A0A3P7NIX3_DIBLA</name>
<protein>
    <submittedName>
        <fullName evidence="1">Uncharacterized protein</fullName>
    </submittedName>
</protein>